<evidence type="ECO:0000256" key="1">
    <source>
        <dbReference type="ARBA" id="ARBA00022603"/>
    </source>
</evidence>
<protein>
    <submittedName>
        <fullName evidence="3">Uncharacterized protein</fullName>
    </submittedName>
</protein>
<dbReference type="PANTHER" id="PTHR13393:SF0">
    <property type="entry name" value="RNA N6-ADENOSINE-METHYLTRANSFERASE METTL16"/>
    <property type="match status" value="1"/>
</dbReference>
<dbReference type="Proteomes" id="UP001281410">
    <property type="component" value="Unassembled WGS sequence"/>
</dbReference>
<dbReference type="GO" id="GO:0005634">
    <property type="term" value="C:nucleus"/>
    <property type="evidence" value="ECO:0007669"/>
    <property type="project" value="TreeGrafter"/>
</dbReference>
<evidence type="ECO:0000256" key="2">
    <source>
        <dbReference type="ARBA" id="ARBA00022679"/>
    </source>
</evidence>
<dbReference type="PANTHER" id="PTHR13393">
    <property type="entry name" value="SAM-DEPENDENT METHYLTRANSFERASE"/>
    <property type="match status" value="1"/>
</dbReference>
<dbReference type="Gene3D" id="3.40.50.150">
    <property type="entry name" value="Vaccinia Virus protein VP39"/>
    <property type="match status" value="1"/>
</dbReference>
<dbReference type="Pfam" id="PF05971">
    <property type="entry name" value="Methyltransf_10"/>
    <property type="match status" value="1"/>
</dbReference>
<keyword evidence="1" id="KW-0489">Methyltransferase</keyword>
<evidence type="ECO:0000313" key="4">
    <source>
        <dbReference type="Proteomes" id="UP001281410"/>
    </source>
</evidence>
<proteinExistence type="predicted"/>
<dbReference type="InterPro" id="IPR029063">
    <property type="entry name" value="SAM-dependent_MTases_sf"/>
</dbReference>
<gene>
    <name evidence="3" type="ORF">Dsin_025696</name>
</gene>
<dbReference type="EMBL" id="JANJYJ010000008">
    <property type="protein sequence ID" value="KAK3194386.1"/>
    <property type="molecule type" value="Genomic_DNA"/>
</dbReference>
<evidence type="ECO:0000313" key="3">
    <source>
        <dbReference type="EMBL" id="KAK3194386.1"/>
    </source>
</evidence>
<accession>A0AAE0DXD1</accession>
<dbReference type="InterPro" id="IPR010286">
    <property type="entry name" value="METTL16/RlmF"/>
</dbReference>
<name>A0AAE0DXD1_9ROSI</name>
<organism evidence="3 4">
    <name type="scientific">Dipteronia sinensis</name>
    <dbReference type="NCBI Taxonomy" id="43782"/>
    <lineage>
        <taxon>Eukaryota</taxon>
        <taxon>Viridiplantae</taxon>
        <taxon>Streptophyta</taxon>
        <taxon>Embryophyta</taxon>
        <taxon>Tracheophyta</taxon>
        <taxon>Spermatophyta</taxon>
        <taxon>Magnoliopsida</taxon>
        <taxon>eudicotyledons</taxon>
        <taxon>Gunneridae</taxon>
        <taxon>Pentapetalae</taxon>
        <taxon>rosids</taxon>
        <taxon>malvids</taxon>
        <taxon>Sapindales</taxon>
        <taxon>Sapindaceae</taxon>
        <taxon>Hippocastanoideae</taxon>
        <taxon>Acereae</taxon>
        <taxon>Dipteronia</taxon>
    </lineage>
</organism>
<reference evidence="3" key="1">
    <citation type="journal article" date="2023" name="Plant J.">
        <title>Genome sequences and population genomics provide insights into the demographic history, inbreeding, and mutation load of two 'living fossil' tree species of Dipteronia.</title>
        <authorList>
            <person name="Feng Y."/>
            <person name="Comes H.P."/>
            <person name="Chen J."/>
            <person name="Zhu S."/>
            <person name="Lu R."/>
            <person name="Zhang X."/>
            <person name="Li P."/>
            <person name="Qiu J."/>
            <person name="Olsen K.M."/>
            <person name="Qiu Y."/>
        </authorList>
    </citation>
    <scope>NUCLEOTIDE SEQUENCE</scope>
    <source>
        <strain evidence="3">NBL</strain>
    </source>
</reference>
<comment type="caution">
    <text evidence="3">The sequence shown here is derived from an EMBL/GenBank/DDBJ whole genome shotgun (WGS) entry which is preliminary data.</text>
</comment>
<sequence length="270" mass="30568">MKRQAVPSSSSPFDLSIDASDIYHGPPVFLGAVRDGEKFDFCMCNPPFFETMEETKLSPKTSCGGTPKEMVCPRGEKAFISRIIEDSFTLKQTFWYYSYLRSLSYRSFTIIVFLIFSIENEPSCFMISRWYTSMVGAIICQLSAAIDVLHSIESIFHSTGAYCKLNSTSFTVDITASKDQCNVILENEVNEVDEVASGKHLQETSSSSSCFHVPLNSLSFRVSKHKLTQKTKHKYTTSLEYPTRSSSPHNEVIPLTIKDRHQWSEPSWPE</sequence>
<dbReference type="GO" id="GO:0070475">
    <property type="term" value="P:rRNA base methylation"/>
    <property type="evidence" value="ECO:0007669"/>
    <property type="project" value="TreeGrafter"/>
</dbReference>
<keyword evidence="2" id="KW-0808">Transferase</keyword>
<keyword evidence="4" id="KW-1185">Reference proteome</keyword>
<dbReference type="AlphaFoldDB" id="A0AAE0DXD1"/>
<dbReference type="GO" id="GO:0008168">
    <property type="term" value="F:methyltransferase activity"/>
    <property type="evidence" value="ECO:0007669"/>
    <property type="project" value="UniProtKB-KW"/>
</dbReference>